<protein>
    <submittedName>
        <fullName evidence="1">Uncharacterized protein</fullName>
    </submittedName>
</protein>
<evidence type="ECO:0000313" key="1">
    <source>
        <dbReference type="EMBL" id="OGE03075.1"/>
    </source>
</evidence>
<organism evidence="1 2">
    <name type="scientific">Candidatus Curtissbacteria bacterium RIFOXYA1_FULL_41_14</name>
    <dbReference type="NCBI Taxonomy" id="1797737"/>
    <lineage>
        <taxon>Bacteria</taxon>
        <taxon>Candidatus Curtissiibacteriota</taxon>
    </lineage>
</organism>
<dbReference type="EMBL" id="MFCA01000005">
    <property type="protein sequence ID" value="OGE03075.1"/>
    <property type="molecule type" value="Genomic_DNA"/>
</dbReference>
<accession>A0A1F5HGB3</accession>
<reference evidence="1 2" key="1">
    <citation type="journal article" date="2016" name="Nat. Commun.">
        <title>Thousands of microbial genomes shed light on interconnected biogeochemical processes in an aquifer system.</title>
        <authorList>
            <person name="Anantharaman K."/>
            <person name="Brown C.T."/>
            <person name="Hug L.A."/>
            <person name="Sharon I."/>
            <person name="Castelle C.J."/>
            <person name="Probst A.J."/>
            <person name="Thomas B.C."/>
            <person name="Singh A."/>
            <person name="Wilkins M.J."/>
            <person name="Karaoz U."/>
            <person name="Brodie E.L."/>
            <person name="Williams K.H."/>
            <person name="Hubbard S.S."/>
            <person name="Banfield J.F."/>
        </authorList>
    </citation>
    <scope>NUCLEOTIDE SEQUENCE [LARGE SCALE GENOMIC DNA]</scope>
</reference>
<evidence type="ECO:0000313" key="2">
    <source>
        <dbReference type="Proteomes" id="UP000176751"/>
    </source>
</evidence>
<gene>
    <name evidence="1" type="ORF">A2196_04120</name>
</gene>
<proteinExistence type="predicted"/>
<name>A0A1F5HGB3_9BACT</name>
<comment type="caution">
    <text evidence="1">The sequence shown here is derived from an EMBL/GenBank/DDBJ whole genome shotgun (WGS) entry which is preliminary data.</text>
</comment>
<dbReference type="STRING" id="1797737.A2196_04120"/>
<sequence>MISIFEDIESEISKTFTQKFSSQKDIAVNLLGVYESFLKATSGKVKDNDYPRWTVLILLSQTLPLMTNALDLLARGYLRSSEILIRVASEGMILAAYFTEFPEAEQEFRALNYRDFFHKHKIDDMLKRVEKEGKILLSNKKRAKQVKWHKVVFNSLYQESSRFLHHNLDLIYNIALDQLGADKDKGNLILGPQLYTDNVLSMGLRRILNATLFSLVVLGVSLKIIPDDDEKGVMERSQKVIEDLNKQDK</sequence>
<dbReference type="Proteomes" id="UP000176751">
    <property type="component" value="Unassembled WGS sequence"/>
</dbReference>
<dbReference type="AlphaFoldDB" id="A0A1F5HGB3"/>